<evidence type="ECO:0000313" key="1">
    <source>
        <dbReference type="EMBL" id="KKN08017.1"/>
    </source>
</evidence>
<dbReference type="AlphaFoldDB" id="A0A0F9N838"/>
<accession>A0A0F9N838</accession>
<comment type="caution">
    <text evidence="1">The sequence shown here is derived from an EMBL/GenBank/DDBJ whole genome shotgun (WGS) entry which is preliminary data.</text>
</comment>
<dbReference type="EMBL" id="LAZR01004502">
    <property type="protein sequence ID" value="KKN08017.1"/>
    <property type="molecule type" value="Genomic_DNA"/>
</dbReference>
<feature type="non-terminal residue" evidence="1">
    <location>
        <position position="21"/>
    </location>
</feature>
<protein>
    <submittedName>
        <fullName evidence="1">Uncharacterized protein</fullName>
    </submittedName>
</protein>
<proteinExistence type="predicted"/>
<organism evidence="1">
    <name type="scientific">marine sediment metagenome</name>
    <dbReference type="NCBI Taxonomy" id="412755"/>
    <lineage>
        <taxon>unclassified sequences</taxon>
        <taxon>metagenomes</taxon>
        <taxon>ecological metagenomes</taxon>
    </lineage>
</organism>
<sequence>MTLIELLSISAIIFIDAIMFY</sequence>
<reference evidence="1" key="1">
    <citation type="journal article" date="2015" name="Nature">
        <title>Complex archaea that bridge the gap between prokaryotes and eukaryotes.</title>
        <authorList>
            <person name="Spang A."/>
            <person name="Saw J.H."/>
            <person name="Jorgensen S.L."/>
            <person name="Zaremba-Niedzwiedzka K."/>
            <person name="Martijn J."/>
            <person name="Lind A.E."/>
            <person name="van Eijk R."/>
            <person name="Schleper C."/>
            <person name="Guy L."/>
            <person name="Ettema T.J."/>
        </authorList>
    </citation>
    <scope>NUCLEOTIDE SEQUENCE</scope>
</reference>
<name>A0A0F9N838_9ZZZZ</name>
<gene>
    <name evidence="1" type="ORF">LCGC14_1060830</name>
</gene>